<gene>
    <name evidence="1" type="ORF">FC695_30460</name>
</gene>
<feature type="non-terminal residue" evidence="1">
    <location>
        <position position="1"/>
    </location>
</feature>
<evidence type="ECO:0000313" key="2">
    <source>
        <dbReference type="Proteomes" id="UP000308444"/>
    </source>
</evidence>
<organism evidence="1 2">
    <name type="scientific">Bacillus cereus</name>
    <dbReference type="NCBI Taxonomy" id="1396"/>
    <lineage>
        <taxon>Bacteria</taxon>
        <taxon>Bacillati</taxon>
        <taxon>Bacillota</taxon>
        <taxon>Bacilli</taxon>
        <taxon>Bacillales</taxon>
        <taxon>Bacillaceae</taxon>
        <taxon>Bacillus</taxon>
        <taxon>Bacillus cereus group</taxon>
    </lineage>
</organism>
<dbReference type="Proteomes" id="UP000308444">
    <property type="component" value="Unassembled WGS sequence"/>
</dbReference>
<sequence>GGMSIYLATNQLVANNNFIGLGTAAEGPLGFIRNNVVIPQTATISGLVFSIRDNTLAAGNTVSAQIVISDTCASTTIDTGIIATVSGPS</sequence>
<reference evidence="1 2" key="1">
    <citation type="journal article" date="2019" name="Environ. Microbiol.">
        <title>An active ?-lactamase is a part of an orchestrated cell wall stress resistance network of Bacillus subtilis and related rhizosphere species.</title>
        <authorList>
            <person name="Bucher T."/>
            <person name="Keren-Paz A."/>
            <person name="Hausser J."/>
            <person name="Olender T."/>
            <person name="Cytryn E."/>
            <person name="Kolodkin-Gal I."/>
        </authorList>
    </citation>
    <scope>NUCLEOTIDE SEQUENCE [LARGE SCALE GENOMIC DNA]</scope>
    <source>
        <strain evidence="1 2">I32</strain>
    </source>
</reference>
<accession>A0A9X9A3E4</accession>
<feature type="non-terminal residue" evidence="1">
    <location>
        <position position="89"/>
    </location>
</feature>
<comment type="caution">
    <text evidence="1">The sequence shown here is derived from an EMBL/GenBank/DDBJ whole genome shotgun (WGS) entry which is preliminary data.</text>
</comment>
<name>A0A9X9A3E4_BACCE</name>
<dbReference type="EMBL" id="SZOH01002808">
    <property type="protein sequence ID" value="TKI93129.1"/>
    <property type="molecule type" value="Genomic_DNA"/>
</dbReference>
<protein>
    <submittedName>
        <fullName evidence="1">Uncharacterized protein</fullName>
    </submittedName>
</protein>
<dbReference type="AlphaFoldDB" id="A0A9X9A3E4"/>
<evidence type="ECO:0000313" key="1">
    <source>
        <dbReference type="EMBL" id="TKI93129.1"/>
    </source>
</evidence>
<proteinExistence type="predicted"/>